<keyword evidence="1 3" id="KW-0853">WD repeat</keyword>
<dbReference type="Pfam" id="PF00400">
    <property type="entry name" value="WD40"/>
    <property type="match status" value="2"/>
</dbReference>
<dbReference type="PROSITE" id="PS50082">
    <property type="entry name" value="WD_REPEATS_2"/>
    <property type="match status" value="2"/>
</dbReference>
<evidence type="ECO:0000313" key="4">
    <source>
        <dbReference type="EMBL" id="MBD2596254.1"/>
    </source>
</evidence>
<organism evidence="4 5">
    <name type="scientific">Nostoc spongiaeforme FACHB-130</name>
    <dbReference type="NCBI Taxonomy" id="1357510"/>
    <lineage>
        <taxon>Bacteria</taxon>
        <taxon>Bacillati</taxon>
        <taxon>Cyanobacteriota</taxon>
        <taxon>Cyanophyceae</taxon>
        <taxon>Nostocales</taxon>
        <taxon>Nostocaceae</taxon>
        <taxon>Nostoc</taxon>
    </lineage>
</organism>
<dbReference type="PROSITE" id="PS50294">
    <property type="entry name" value="WD_REPEATS_REGION"/>
    <property type="match status" value="1"/>
</dbReference>
<gene>
    <name evidence="4" type="ORF">H6G74_18245</name>
</gene>
<comment type="caution">
    <text evidence="4">The sequence shown here is derived from an EMBL/GenBank/DDBJ whole genome shotgun (WGS) entry which is preliminary data.</text>
</comment>
<dbReference type="PANTHER" id="PTHR19879">
    <property type="entry name" value="TRANSCRIPTION INITIATION FACTOR TFIID"/>
    <property type="match status" value="1"/>
</dbReference>
<dbReference type="PANTHER" id="PTHR19879:SF9">
    <property type="entry name" value="TRANSCRIPTION INITIATION FACTOR TFIID SUBUNIT 5"/>
    <property type="match status" value="1"/>
</dbReference>
<keyword evidence="2" id="KW-0677">Repeat</keyword>
<dbReference type="EMBL" id="JACJTB010000025">
    <property type="protein sequence ID" value="MBD2596254.1"/>
    <property type="molecule type" value="Genomic_DNA"/>
</dbReference>
<dbReference type="RefSeq" id="WP_190969006.1">
    <property type="nucleotide sequence ID" value="NZ_JACJTB010000025.1"/>
</dbReference>
<evidence type="ECO:0000256" key="2">
    <source>
        <dbReference type="ARBA" id="ARBA00022737"/>
    </source>
</evidence>
<dbReference type="PROSITE" id="PS00678">
    <property type="entry name" value="WD_REPEATS_1"/>
    <property type="match status" value="1"/>
</dbReference>
<dbReference type="InterPro" id="IPR019775">
    <property type="entry name" value="WD40_repeat_CS"/>
</dbReference>
<dbReference type="SUPFAM" id="SSF50998">
    <property type="entry name" value="Quinoprotein alcohol dehydrogenase-like"/>
    <property type="match status" value="1"/>
</dbReference>
<dbReference type="Gene3D" id="2.130.10.10">
    <property type="entry name" value="YVTN repeat-like/Quinoprotein amine dehydrogenase"/>
    <property type="match status" value="3"/>
</dbReference>
<evidence type="ECO:0000313" key="5">
    <source>
        <dbReference type="Proteomes" id="UP000603457"/>
    </source>
</evidence>
<protein>
    <submittedName>
        <fullName evidence="4">WD40 repeat domain-containing protein</fullName>
    </submittedName>
</protein>
<feature type="repeat" description="WD" evidence="3">
    <location>
        <begin position="56"/>
        <end position="89"/>
    </location>
</feature>
<accession>A0ABR8FXU0</accession>
<dbReference type="InterPro" id="IPR011047">
    <property type="entry name" value="Quinoprotein_ADH-like_sf"/>
</dbReference>
<evidence type="ECO:0000256" key="3">
    <source>
        <dbReference type="PROSITE-ProRule" id="PRU00221"/>
    </source>
</evidence>
<proteinExistence type="predicted"/>
<dbReference type="SMART" id="SM00320">
    <property type="entry name" value="WD40"/>
    <property type="match status" value="7"/>
</dbReference>
<evidence type="ECO:0000256" key="1">
    <source>
        <dbReference type="ARBA" id="ARBA00022574"/>
    </source>
</evidence>
<dbReference type="CDD" id="cd00200">
    <property type="entry name" value="WD40"/>
    <property type="match status" value="1"/>
</dbReference>
<feature type="repeat" description="WD" evidence="3">
    <location>
        <begin position="273"/>
        <end position="314"/>
    </location>
</feature>
<reference evidence="4 5" key="1">
    <citation type="journal article" date="2020" name="ISME J.">
        <title>Comparative genomics reveals insights into cyanobacterial evolution and habitat adaptation.</title>
        <authorList>
            <person name="Chen M.Y."/>
            <person name="Teng W.K."/>
            <person name="Zhao L."/>
            <person name="Hu C.X."/>
            <person name="Zhou Y.K."/>
            <person name="Han B.P."/>
            <person name="Song L.R."/>
            <person name="Shu W.S."/>
        </authorList>
    </citation>
    <scope>NUCLEOTIDE SEQUENCE [LARGE SCALE GENOMIC DNA]</scope>
    <source>
        <strain evidence="4 5">FACHB-130</strain>
    </source>
</reference>
<keyword evidence="5" id="KW-1185">Reference proteome</keyword>
<dbReference type="InterPro" id="IPR015943">
    <property type="entry name" value="WD40/YVTN_repeat-like_dom_sf"/>
</dbReference>
<dbReference type="InterPro" id="IPR001680">
    <property type="entry name" value="WD40_rpt"/>
</dbReference>
<name>A0ABR8FXU0_9NOSO</name>
<sequence length="355" mass="38925">MDVGVVLGGVKMNGESGKILNMSSVFINSPLELKMINMYEAFKHQLTIKFNQRQNAIALSTDGNTLVTGGADDQKISVWDTNTGKLIRTWMFAPDELLHGLSNTVESVAISTDTKILVSGGRLIQIWNLETGHKIRTLKSRGAICIVISPDMTKLITHGSGRSPTTIIWDLHKGRKIYQRTGQYDCILSFVISPDSKIFIGGNGTTNNVTIWNLNTGSIIKEMENKGDIRVHKLAISPNGETLAGGGYDGIKIWEIATGKQVQTIDKLKNIQFHSHLDFINSLVFSPDENMLLSSGSDGSIQVWNVQTGKNIYTFPSELRFSSIALSFDGQTLVGHAQSNNTVEVWKNSTAIATI</sequence>
<dbReference type="Proteomes" id="UP000603457">
    <property type="component" value="Unassembled WGS sequence"/>
</dbReference>